<feature type="compositionally biased region" description="Low complexity" evidence="1">
    <location>
        <begin position="119"/>
        <end position="147"/>
    </location>
</feature>
<feature type="domain" description="N-end aminoacyl transferase N-terminal" evidence="2">
    <location>
        <begin position="1"/>
        <end position="35"/>
    </location>
</feature>
<sequence>SGKYCYKPTMNVTCCPLYTIRCEAKKFVLTKSQKKVLKKVHRFLAYGDKSKGSEGTLADKSDQDMDVSFECPQDIDMQSLKRIKKIKTINHSDIKTDQTEASTDSQCVSDSQSDKCDSSDQTTKSSHTVQPSSDTSSSPLKSSNLNSRPPCRKAKEIRKERKLQKLLQRGMSEEEASACIKLVNVSIADVEMYLLLRASVTSSVQHRIRDYHFWTILHRKEVSGNESYEHISGVLC</sequence>
<reference evidence="3 4" key="1">
    <citation type="journal article" date="2019" name="Sci. Rep.">
        <title>Orb-weaving spider Araneus ventricosus genome elucidates the spidroin gene catalogue.</title>
        <authorList>
            <person name="Kono N."/>
            <person name="Nakamura H."/>
            <person name="Ohtoshi R."/>
            <person name="Moran D.A.P."/>
            <person name="Shinohara A."/>
            <person name="Yoshida Y."/>
            <person name="Fujiwara M."/>
            <person name="Mori M."/>
            <person name="Tomita M."/>
            <person name="Arakawa K."/>
        </authorList>
    </citation>
    <scope>NUCLEOTIDE SEQUENCE [LARGE SCALE GENOMIC DNA]</scope>
</reference>
<accession>A0A4Y2UGY2</accession>
<dbReference type="EMBL" id="BGPR01036587">
    <property type="protein sequence ID" value="GBO11863.1"/>
    <property type="molecule type" value="Genomic_DNA"/>
</dbReference>
<dbReference type="OrthoDB" id="74183at2759"/>
<dbReference type="InterPro" id="IPR030700">
    <property type="entry name" value="N-end_Aminoacyl_Trfase"/>
</dbReference>
<dbReference type="PANTHER" id="PTHR21367">
    <property type="entry name" value="ARGININE-TRNA-PROTEIN TRANSFERASE 1"/>
    <property type="match status" value="1"/>
</dbReference>
<protein>
    <recommendedName>
        <fullName evidence="2">N-end aminoacyl transferase N-terminal domain-containing protein</fullName>
    </recommendedName>
</protein>
<dbReference type="AlphaFoldDB" id="A0A4Y2UGY2"/>
<dbReference type="GO" id="GO:0004057">
    <property type="term" value="F:arginyl-tRNA--protein transferase activity"/>
    <property type="evidence" value="ECO:0007669"/>
    <property type="project" value="InterPro"/>
</dbReference>
<feature type="non-terminal residue" evidence="3">
    <location>
        <position position="1"/>
    </location>
</feature>
<gene>
    <name evidence="3" type="ORF">AVEN_107943_1</name>
</gene>
<feature type="compositionally biased region" description="Low complexity" evidence="1">
    <location>
        <begin position="102"/>
        <end position="111"/>
    </location>
</feature>
<evidence type="ECO:0000259" key="2">
    <source>
        <dbReference type="Pfam" id="PF04376"/>
    </source>
</evidence>
<dbReference type="InterPro" id="IPR007471">
    <property type="entry name" value="N-end_Aminoacyl_Trfase_N"/>
</dbReference>
<evidence type="ECO:0000256" key="1">
    <source>
        <dbReference type="SAM" id="MobiDB-lite"/>
    </source>
</evidence>
<keyword evidence="4" id="KW-1185">Reference proteome</keyword>
<dbReference type="PANTHER" id="PTHR21367:SF1">
    <property type="entry name" value="ARGINYL-TRNA--PROTEIN TRANSFERASE 1"/>
    <property type="match status" value="1"/>
</dbReference>
<dbReference type="Pfam" id="PF04376">
    <property type="entry name" value="ATE_N"/>
    <property type="match status" value="1"/>
</dbReference>
<feature type="region of interest" description="Disordered" evidence="1">
    <location>
        <begin position="95"/>
        <end position="157"/>
    </location>
</feature>
<evidence type="ECO:0000313" key="4">
    <source>
        <dbReference type="Proteomes" id="UP000499080"/>
    </source>
</evidence>
<evidence type="ECO:0000313" key="3">
    <source>
        <dbReference type="EMBL" id="GBO11863.1"/>
    </source>
</evidence>
<dbReference type="GO" id="GO:0005737">
    <property type="term" value="C:cytoplasm"/>
    <property type="evidence" value="ECO:0007669"/>
    <property type="project" value="TreeGrafter"/>
</dbReference>
<comment type="caution">
    <text evidence="3">The sequence shown here is derived from an EMBL/GenBank/DDBJ whole genome shotgun (WGS) entry which is preliminary data.</text>
</comment>
<proteinExistence type="predicted"/>
<dbReference type="Proteomes" id="UP000499080">
    <property type="component" value="Unassembled WGS sequence"/>
</dbReference>
<name>A0A4Y2UGY2_ARAVE</name>
<organism evidence="3 4">
    <name type="scientific">Araneus ventricosus</name>
    <name type="common">Orbweaver spider</name>
    <name type="synonym">Epeira ventricosa</name>
    <dbReference type="NCBI Taxonomy" id="182803"/>
    <lineage>
        <taxon>Eukaryota</taxon>
        <taxon>Metazoa</taxon>
        <taxon>Ecdysozoa</taxon>
        <taxon>Arthropoda</taxon>
        <taxon>Chelicerata</taxon>
        <taxon>Arachnida</taxon>
        <taxon>Araneae</taxon>
        <taxon>Araneomorphae</taxon>
        <taxon>Entelegynae</taxon>
        <taxon>Araneoidea</taxon>
        <taxon>Araneidae</taxon>
        <taxon>Araneus</taxon>
    </lineage>
</organism>